<sequence>MKYFLHPMAILSEAAALVGVLLGRIDLLALGVVGWVAVTAWLSIRSGPKSAALPVLSLDSVRNENRTRLLPIKRLHDDIAKVVSEHSDKPVVKVVGGEALSEARRVGEHAIRLLNLRDQVLSAVRGEEDARRRLELAEQQLAEAGGPEREAIEVAVRAHRQEIEHYEGAESALQRIDAELRLAEAALAEAKARILVSASRDGSAVEGDSDLADTIRRLKSLQQSFDEAESLTRQEIR</sequence>
<dbReference type="KEGG" id="npy:NPRO_22250"/>
<evidence type="ECO:0000256" key="2">
    <source>
        <dbReference type="SAM" id="Phobius"/>
    </source>
</evidence>
<dbReference type="AlphaFoldDB" id="A0A809RAY7"/>
<keyword evidence="2" id="KW-0472">Membrane</keyword>
<feature type="coiled-coil region" evidence="1">
    <location>
        <begin position="166"/>
        <end position="231"/>
    </location>
</feature>
<dbReference type="EMBL" id="AP021858">
    <property type="protein sequence ID" value="BBO24630.1"/>
    <property type="molecule type" value="Genomic_DNA"/>
</dbReference>
<accession>A0A809RAY7</accession>
<keyword evidence="1" id="KW-0175">Coiled coil</keyword>
<dbReference type="Proteomes" id="UP000662873">
    <property type="component" value="Chromosome"/>
</dbReference>
<proteinExistence type="predicted"/>
<evidence type="ECO:0000313" key="4">
    <source>
        <dbReference type="Proteomes" id="UP000662873"/>
    </source>
</evidence>
<feature type="transmembrane region" description="Helical" evidence="2">
    <location>
        <begin position="26"/>
        <end position="44"/>
    </location>
</feature>
<name>A0A809RAY7_9BACT</name>
<evidence type="ECO:0000256" key="1">
    <source>
        <dbReference type="SAM" id="Coils"/>
    </source>
</evidence>
<evidence type="ECO:0000313" key="3">
    <source>
        <dbReference type="EMBL" id="BBO24630.1"/>
    </source>
</evidence>
<organism evidence="3 4">
    <name type="scientific">Candidatus Nitrosymbiomonas proteolyticus</name>
    <dbReference type="NCBI Taxonomy" id="2608984"/>
    <lineage>
        <taxon>Bacteria</taxon>
        <taxon>Bacillati</taxon>
        <taxon>Armatimonadota</taxon>
        <taxon>Armatimonadota incertae sedis</taxon>
        <taxon>Candidatus Nitrosymbiomonas</taxon>
    </lineage>
</organism>
<gene>
    <name evidence="3" type="ORF">NPRO_22250</name>
</gene>
<protein>
    <submittedName>
        <fullName evidence="3">Uncharacterized protein</fullName>
    </submittedName>
</protein>
<keyword evidence="2" id="KW-1133">Transmembrane helix</keyword>
<keyword evidence="2" id="KW-0812">Transmembrane</keyword>
<reference evidence="3" key="1">
    <citation type="journal article" name="DNA Res.">
        <title>The physiological potential of anammox bacteria as revealed by their core genome structure.</title>
        <authorList>
            <person name="Okubo T."/>
            <person name="Toyoda A."/>
            <person name="Fukuhara K."/>
            <person name="Uchiyama I."/>
            <person name="Harigaya Y."/>
            <person name="Kuroiwa M."/>
            <person name="Suzuki T."/>
            <person name="Murakami Y."/>
            <person name="Suwa Y."/>
            <person name="Takami H."/>
        </authorList>
    </citation>
    <scope>NUCLEOTIDE SEQUENCE</scope>
    <source>
        <strain evidence="3">317325-2</strain>
    </source>
</reference>